<feature type="region of interest" description="Disordered" evidence="1">
    <location>
        <begin position="1"/>
        <end position="23"/>
    </location>
</feature>
<evidence type="ECO:0000313" key="2">
    <source>
        <dbReference type="EMBL" id="KAK3585037.1"/>
    </source>
</evidence>
<gene>
    <name evidence="2" type="ORF">CHS0354_009885</name>
</gene>
<dbReference type="EMBL" id="JAEAOA010000628">
    <property type="protein sequence ID" value="KAK3585037.1"/>
    <property type="molecule type" value="Genomic_DNA"/>
</dbReference>
<protein>
    <submittedName>
        <fullName evidence="2">Uncharacterized protein</fullName>
    </submittedName>
</protein>
<feature type="compositionally biased region" description="Basic and acidic residues" evidence="1">
    <location>
        <begin position="1"/>
        <end position="10"/>
    </location>
</feature>
<evidence type="ECO:0000313" key="3">
    <source>
        <dbReference type="Proteomes" id="UP001195483"/>
    </source>
</evidence>
<accession>A0AAE0S437</accession>
<reference evidence="2" key="1">
    <citation type="journal article" date="2021" name="Genome Biol. Evol.">
        <title>A High-Quality Reference Genome for a Parasitic Bivalve with Doubly Uniparental Inheritance (Bivalvia: Unionida).</title>
        <authorList>
            <person name="Smith C.H."/>
        </authorList>
    </citation>
    <scope>NUCLEOTIDE SEQUENCE</scope>
    <source>
        <strain evidence="2">CHS0354</strain>
    </source>
</reference>
<dbReference type="Proteomes" id="UP001195483">
    <property type="component" value="Unassembled WGS sequence"/>
</dbReference>
<keyword evidence="3" id="KW-1185">Reference proteome</keyword>
<reference evidence="2" key="3">
    <citation type="submission" date="2023-05" db="EMBL/GenBank/DDBJ databases">
        <authorList>
            <person name="Smith C.H."/>
        </authorList>
    </citation>
    <scope>NUCLEOTIDE SEQUENCE</scope>
    <source>
        <strain evidence="2">CHS0354</strain>
        <tissue evidence="2">Mantle</tissue>
    </source>
</reference>
<sequence>MFCKDHKQADGPESPPITRTEWIRGLSVERGNVRIGDRDYELQPAKTNVETRYLLEGKDIRGLQYVLQHQTHNQGEYAAEKKGL</sequence>
<dbReference type="AlphaFoldDB" id="A0AAE0S437"/>
<name>A0AAE0S437_9BIVA</name>
<evidence type="ECO:0000256" key="1">
    <source>
        <dbReference type="SAM" id="MobiDB-lite"/>
    </source>
</evidence>
<proteinExistence type="predicted"/>
<organism evidence="2 3">
    <name type="scientific">Potamilus streckersoni</name>
    <dbReference type="NCBI Taxonomy" id="2493646"/>
    <lineage>
        <taxon>Eukaryota</taxon>
        <taxon>Metazoa</taxon>
        <taxon>Spiralia</taxon>
        <taxon>Lophotrochozoa</taxon>
        <taxon>Mollusca</taxon>
        <taxon>Bivalvia</taxon>
        <taxon>Autobranchia</taxon>
        <taxon>Heteroconchia</taxon>
        <taxon>Palaeoheterodonta</taxon>
        <taxon>Unionida</taxon>
        <taxon>Unionoidea</taxon>
        <taxon>Unionidae</taxon>
        <taxon>Ambleminae</taxon>
        <taxon>Lampsilini</taxon>
        <taxon>Potamilus</taxon>
    </lineage>
</organism>
<reference evidence="2" key="2">
    <citation type="journal article" date="2021" name="Genome Biol. Evol.">
        <title>Developing a high-quality reference genome for a parasitic bivalve with doubly uniparental inheritance (Bivalvia: Unionida).</title>
        <authorList>
            <person name="Smith C.H."/>
        </authorList>
    </citation>
    <scope>NUCLEOTIDE SEQUENCE</scope>
    <source>
        <strain evidence="2">CHS0354</strain>
        <tissue evidence="2">Mantle</tissue>
    </source>
</reference>
<comment type="caution">
    <text evidence="2">The sequence shown here is derived from an EMBL/GenBank/DDBJ whole genome shotgun (WGS) entry which is preliminary data.</text>
</comment>